<keyword evidence="5" id="KW-0472">Membrane</keyword>
<dbReference type="Proteomes" id="UP000023152">
    <property type="component" value="Unassembled WGS sequence"/>
</dbReference>
<evidence type="ECO:0008006" key="8">
    <source>
        <dbReference type="Google" id="ProtNLM"/>
    </source>
</evidence>
<comment type="subcellular location">
    <subcellularLocation>
        <location evidence="1">Endosome</location>
    </subcellularLocation>
</comment>
<name>X6PF32_RETFI</name>
<dbReference type="GO" id="GO:0009898">
    <property type="term" value="C:cytoplasmic side of plasma membrane"/>
    <property type="evidence" value="ECO:0007669"/>
    <property type="project" value="TreeGrafter"/>
</dbReference>
<evidence type="ECO:0000256" key="1">
    <source>
        <dbReference type="ARBA" id="ARBA00004177"/>
    </source>
</evidence>
<keyword evidence="5" id="KW-0812">Transmembrane</keyword>
<keyword evidence="5" id="KW-1133">Transmembrane helix</keyword>
<feature type="region of interest" description="Disordered" evidence="4">
    <location>
        <begin position="1"/>
        <end position="22"/>
    </location>
</feature>
<dbReference type="GO" id="GO:0000815">
    <property type="term" value="C:ESCRT III complex"/>
    <property type="evidence" value="ECO:0007669"/>
    <property type="project" value="TreeGrafter"/>
</dbReference>
<comment type="similarity">
    <text evidence="2">Belongs to the SNF7 family.</text>
</comment>
<dbReference type="EMBL" id="ASPP01000431">
    <property type="protein sequence ID" value="ETO36664.1"/>
    <property type="molecule type" value="Genomic_DNA"/>
</dbReference>
<evidence type="ECO:0000256" key="3">
    <source>
        <dbReference type="ARBA" id="ARBA00022753"/>
    </source>
</evidence>
<proteinExistence type="inferred from homology"/>
<organism evidence="6 7">
    <name type="scientific">Reticulomyxa filosa</name>
    <dbReference type="NCBI Taxonomy" id="46433"/>
    <lineage>
        <taxon>Eukaryota</taxon>
        <taxon>Sar</taxon>
        <taxon>Rhizaria</taxon>
        <taxon>Retaria</taxon>
        <taxon>Foraminifera</taxon>
        <taxon>Monothalamids</taxon>
        <taxon>Reticulomyxidae</taxon>
        <taxon>Reticulomyxa</taxon>
    </lineage>
</organism>
<evidence type="ECO:0000256" key="4">
    <source>
        <dbReference type="SAM" id="MobiDB-lite"/>
    </source>
</evidence>
<dbReference type="GO" id="GO:0005771">
    <property type="term" value="C:multivesicular body"/>
    <property type="evidence" value="ECO:0007669"/>
    <property type="project" value="TreeGrafter"/>
</dbReference>
<dbReference type="PANTHER" id="PTHR22761:SF10">
    <property type="entry name" value="GH13992P"/>
    <property type="match status" value="1"/>
</dbReference>
<sequence length="271" mass="30527">MFGRLFGQGQKKNSQPTQVDTNSAIQKLKQAIDTLEKREAHLEIKIKECAALAVQKSKKKDKRGEQPSVVKKTKKPRKKDRILDIEIKKKQLEAQVESLRGKKCNLDAQILALEETFLNHETLAAMQAGRNALDTVISETTVEEANDMIDDIAEAMEQIQEISDVMAQPLGPIVDEVYIRWCIINIIFFFFYGCENILTKKKKVDELEAELAEIEGAEMDELFSAMPPVSARTQKKDKSVTRVPSVEVPSHKIASNKTDEDELAELQAMLA</sequence>
<accession>X6PF32</accession>
<dbReference type="GO" id="GO:0032511">
    <property type="term" value="P:late endosome to vacuole transport via multivesicular body sorting pathway"/>
    <property type="evidence" value="ECO:0007669"/>
    <property type="project" value="TreeGrafter"/>
</dbReference>
<dbReference type="PANTHER" id="PTHR22761">
    <property type="entry name" value="CHARGED MULTIVESICULAR BODY PROTEIN"/>
    <property type="match status" value="1"/>
</dbReference>
<dbReference type="Pfam" id="PF03357">
    <property type="entry name" value="Snf7"/>
    <property type="match status" value="1"/>
</dbReference>
<evidence type="ECO:0000256" key="2">
    <source>
        <dbReference type="ARBA" id="ARBA00006190"/>
    </source>
</evidence>
<feature type="region of interest" description="Disordered" evidence="4">
    <location>
        <begin position="228"/>
        <end position="258"/>
    </location>
</feature>
<evidence type="ECO:0000313" key="6">
    <source>
        <dbReference type="EMBL" id="ETO36664.1"/>
    </source>
</evidence>
<protein>
    <recommendedName>
        <fullName evidence="8">SNF7 family protein</fullName>
    </recommendedName>
</protein>
<dbReference type="InterPro" id="IPR005024">
    <property type="entry name" value="Snf7_fam"/>
</dbReference>
<dbReference type="AlphaFoldDB" id="X6PF32"/>
<comment type="caution">
    <text evidence="6">The sequence shown here is derived from an EMBL/GenBank/DDBJ whole genome shotgun (WGS) entry which is preliminary data.</text>
</comment>
<evidence type="ECO:0000313" key="7">
    <source>
        <dbReference type="Proteomes" id="UP000023152"/>
    </source>
</evidence>
<dbReference type="OrthoDB" id="5592979at2759"/>
<gene>
    <name evidence="6" type="ORF">RFI_00398</name>
</gene>
<reference evidence="6 7" key="1">
    <citation type="journal article" date="2013" name="Curr. Biol.">
        <title>The Genome of the Foraminiferan Reticulomyxa filosa.</title>
        <authorList>
            <person name="Glockner G."/>
            <person name="Hulsmann N."/>
            <person name="Schleicher M."/>
            <person name="Noegel A.A."/>
            <person name="Eichinger L."/>
            <person name="Gallinger C."/>
            <person name="Pawlowski J."/>
            <person name="Sierra R."/>
            <person name="Euteneuer U."/>
            <person name="Pillet L."/>
            <person name="Moustafa A."/>
            <person name="Platzer M."/>
            <person name="Groth M."/>
            <person name="Szafranski K."/>
            <person name="Schliwa M."/>
        </authorList>
    </citation>
    <scope>NUCLEOTIDE SEQUENCE [LARGE SCALE GENOMIC DNA]</scope>
</reference>
<dbReference type="Gene3D" id="1.10.287.1060">
    <property type="entry name" value="ESAT-6-like"/>
    <property type="match status" value="1"/>
</dbReference>
<feature type="compositionally biased region" description="Polar residues" evidence="4">
    <location>
        <begin position="10"/>
        <end position="22"/>
    </location>
</feature>
<evidence type="ECO:0000256" key="5">
    <source>
        <dbReference type="SAM" id="Phobius"/>
    </source>
</evidence>
<dbReference type="GO" id="GO:0006900">
    <property type="term" value="P:vesicle budding from membrane"/>
    <property type="evidence" value="ECO:0007669"/>
    <property type="project" value="TreeGrafter"/>
</dbReference>
<keyword evidence="7" id="KW-1185">Reference proteome</keyword>
<feature type="transmembrane region" description="Helical" evidence="5">
    <location>
        <begin position="177"/>
        <end position="194"/>
    </location>
</feature>
<keyword evidence="3" id="KW-0967">Endosome</keyword>
<feature type="region of interest" description="Disordered" evidence="4">
    <location>
        <begin position="56"/>
        <end position="77"/>
    </location>
</feature>